<comment type="similarity">
    <text evidence="1">Belongs to the trichothecene O-acetyltransferase family.</text>
</comment>
<evidence type="ECO:0000313" key="4">
    <source>
        <dbReference type="Proteomes" id="UP000092154"/>
    </source>
</evidence>
<evidence type="ECO:0008006" key="5">
    <source>
        <dbReference type="Google" id="ProtNLM"/>
    </source>
</evidence>
<dbReference type="GO" id="GO:0043386">
    <property type="term" value="P:mycotoxin biosynthetic process"/>
    <property type="evidence" value="ECO:0007669"/>
    <property type="project" value="InterPro"/>
</dbReference>
<dbReference type="InParanoid" id="A0A1B7MT07"/>
<dbReference type="PANTHER" id="PTHR42034">
    <property type="entry name" value="CHROMOSOME 7, WHOLE GENOME SHOTGUN SEQUENCE-RELATED"/>
    <property type="match status" value="1"/>
</dbReference>
<evidence type="ECO:0000313" key="3">
    <source>
        <dbReference type="EMBL" id="OAX35738.1"/>
    </source>
</evidence>
<dbReference type="InterPro" id="IPR009992">
    <property type="entry name" value="Tri3/Sat12/Sat16/Mac1"/>
</dbReference>
<dbReference type="Gene3D" id="3.30.559.30">
    <property type="entry name" value="Nonribosomal peptide synthetase, condensation domain"/>
    <property type="match status" value="1"/>
</dbReference>
<dbReference type="OrthoDB" id="2548233at2759"/>
<dbReference type="Proteomes" id="UP000092154">
    <property type="component" value="Unassembled WGS sequence"/>
</dbReference>
<dbReference type="PANTHER" id="PTHR42034:SF1">
    <property type="entry name" value="CONDENSATION DOMAIN-CONTAINING PROTEIN"/>
    <property type="match status" value="1"/>
</dbReference>
<dbReference type="InterPro" id="IPR023213">
    <property type="entry name" value="CAT-like_dom_sf"/>
</dbReference>
<dbReference type="Gene3D" id="3.30.559.10">
    <property type="entry name" value="Chloramphenicol acetyltransferase-like domain"/>
    <property type="match status" value="1"/>
</dbReference>
<keyword evidence="2" id="KW-0808">Transferase</keyword>
<keyword evidence="4" id="KW-1185">Reference proteome</keyword>
<name>A0A1B7MT07_9AGAM</name>
<dbReference type="AlphaFoldDB" id="A0A1B7MT07"/>
<dbReference type="EMBL" id="KV448472">
    <property type="protein sequence ID" value="OAX35738.1"/>
    <property type="molecule type" value="Genomic_DNA"/>
</dbReference>
<evidence type="ECO:0000256" key="2">
    <source>
        <dbReference type="ARBA" id="ARBA00022679"/>
    </source>
</evidence>
<sequence length="516" mass="57554">MSNLLTRFDLEKFKWKPLEGVGSPEGCVRLLGGGEQIQDIQHRHFKGIHTIFFSLVVDLHDPVSIMELTSSAQECWCSLRFHFPTIASSIGGSDELPTLTYRTGTPQEINQWAERTLLVHSPSHIDLEQLRVDESQRIVPSPDGDYCWLHLVPGELANDGTVSTFGLLLHCHHSLCDGSAVKIIMNFFLDQLAKVLSGCHSMSESVQWGNELENLPPAVFNILNTNEVLPIPPDSAQEPSFDNEYYKCMGRVLADLDAATKDAYGFKDCRKDMEWPKTRRAEVFFTREESARILTAAKTSGFTLTHVAHAALAMIVIANNPPNSESSSHYLNNLSLFNCRGQLSSDWSLYPGYALRGASIRIPITAFLFPDGSVLPLNKEVLLKVAKIAKEQYRAYTELPSGLSQNAQIGEMYASAAVQSGYNNKMPADRCYVFVSDGKGERYLNSTFLANTGEVVLSVGKNFLSINTSDADPIFRLSSWSDVIDIGVDYNTNIVKAEDMMNYLNQWKRFMLSILD</sequence>
<evidence type="ECO:0000256" key="1">
    <source>
        <dbReference type="ARBA" id="ARBA00006439"/>
    </source>
</evidence>
<protein>
    <recommendedName>
        <fullName evidence="5">CoA-dependent acyltransferase</fullName>
    </recommendedName>
</protein>
<dbReference type="Pfam" id="PF07428">
    <property type="entry name" value="Tri3"/>
    <property type="match status" value="1"/>
</dbReference>
<dbReference type="STRING" id="1314800.A0A1B7MT07"/>
<reference evidence="3 4" key="1">
    <citation type="submission" date="2016-06" db="EMBL/GenBank/DDBJ databases">
        <title>Comparative genomics of the ectomycorrhizal sister species Rhizopogon vinicolor and Rhizopogon vesiculosus (Basidiomycota: Boletales) reveals a divergence of the mating type B locus.</title>
        <authorList>
            <consortium name="DOE Joint Genome Institute"/>
            <person name="Mujic A.B."/>
            <person name="Kuo A."/>
            <person name="Tritt A."/>
            <person name="Lipzen A."/>
            <person name="Chen C."/>
            <person name="Johnson J."/>
            <person name="Sharma A."/>
            <person name="Barry K."/>
            <person name="Grigoriev I.V."/>
            <person name="Spatafora J.W."/>
        </authorList>
    </citation>
    <scope>NUCLEOTIDE SEQUENCE [LARGE SCALE GENOMIC DNA]</scope>
    <source>
        <strain evidence="3 4">AM-OR11-026</strain>
    </source>
</reference>
<gene>
    <name evidence="3" type="ORF">K503DRAFT_868039</name>
</gene>
<dbReference type="GO" id="GO:0016407">
    <property type="term" value="F:acetyltransferase activity"/>
    <property type="evidence" value="ECO:0007669"/>
    <property type="project" value="InterPro"/>
</dbReference>
<accession>A0A1B7MT07</accession>
<organism evidence="3 4">
    <name type="scientific">Rhizopogon vinicolor AM-OR11-026</name>
    <dbReference type="NCBI Taxonomy" id="1314800"/>
    <lineage>
        <taxon>Eukaryota</taxon>
        <taxon>Fungi</taxon>
        <taxon>Dikarya</taxon>
        <taxon>Basidiomycota</taxon>
        <taxon>Agaricomycotina</taxon>
        <taxon>Agaricomycetes</taxon>
        <taxon>Agaricomycetidae</taxon>
        <taxon>Boletales</taxon>
        <taxon>Suillineae</taxon>
        <taxon>Rhizopogonaceae</taxon>
        <taxon>Rhizopogon</taxon>
    </lineage>
</organism>
<proteinExistence type="inferred from homology"/>